<feature type="repeat" description="WD" evidence="4">
    <location>
        <begin position="314"/>
        <end position="353"/>
    </location>
</feature>
<reference evidence="6" key="1">
    <citation type="journal article" date="2015" name="J. Biotechnol.">
        <title>The structure of the Cyberlindnera jadinii genome and its relation to Candida utilis analyzed by the occurrence of single nucleotide polymorphisms.</title>
        <authorList>
            <person name="Rupp O."/>
            <person name="Brinkrolf K."/>
            <person name="Buerth C."/>
            <person name="Kunigo M."/>
            <person name="Schneider J."/>
            <person name="Jaenicke S."/>
            <person name="Goesmann A."/>
            <person name="Puehler A."/>
            <person name="Jaeger K.-E."/>
            <person name="Ernst J.F."/>
        </authorList>
    </citation>
    <scope>NUCLEOTIDE SEQUENCE [LARGE SCALE GENOMIC DNA]</scope>
    <source>
        <strain evidence="6">ATCC 18201 / CBS 1600 / BCRC 20928 / JCM 3617 / NBRC 0987 / NRRL Y-1542</strain>
    </source>
</reference>
<evidence type="ECO:0000313" key="6">
    <source>
        <dbReference type="Proteomes" id="UP000038830"/>
    </source>
</evidence>
<sequence length="583" mass="63678">MSITREGIWAALPNTARGQTTHLSYDAKNDRIAYAAGKSIFIRPVEEPEKARQFTGHLSLATVATFAPSGFYIASGDESGNVKIWDTMGDDLIVKGEYQVINGRINDIAWDADSQRVIAVGDGKERYGHAFTWDSGNTVGEISGHSAQINAVAIRPVRPYRAATVADDSALVFYHGPPFRFDSSVRGNHTNFVRDVKYSPDGVHLVSVGSDRNIVVYDGKTGEFLKKIGQGEHQGGIYAVSWVDNEKFVTSSGDATVKLWNVTSGELLKTWTFEKTLENHQVGVVATNKYIISLSFSGNLNYLTEDSDEAVKIIRGHQKSITASLVSKQELYTGSYDGRISKWDLKTGAATYEKAHENLVIGFTFSQGSIYTTGWDDKLQTLDSSVVAEIPSQPKGVSSNDEITTVLTEEAIIAYKKDAVVFTTKLNSTATAIGTSSDHVAVGFQNNALSVYSAKDGSKLFDLPSGRSAPSCIAFSPNGIYLAVGDVSGKIVLYNIETKETVTSRWAFHTGRINSIEWNEDNNHVVSGSLDTNIIIYQVEKPMKNIKFLNAHKDGVNTVQWISSTEIVSGGNDATVKKWSIKY</sequence>
<dbReference type="InterPro" id="IPR036322">
    <property type="entry name" value="WD40_repeat_dom_sf"/>
</dbReference>
<dbReference type="InterPro" id="IPR011047">
    <property type="entry name" value="Quinoprotein_ADH-like_sf"/>
</dbReference>
<proteinExistence type="inferred from homology"/>
<dbReference type="EMBL" id="CDQK01000004">
    <property type="protein sequence ID" value="CEP23528.1"/>
    <property type="molecule type" value="Genomic_DNA"/>
</dbReference>
<keyword evidence="1 4" id="KW-0853">WD repeat</keyword>
<evidence type="ECO:0000256" key="2">
    <source>
        <dbReference type="ARBA" id="ARBA00022737"/>
    </source>
</evidence>
<dbReference type="Pfam" id="PF00400">
    <property type="entry name" value="WD40"/>
    <property type="match status" value="7"/>
</dbReference>
<dbReference type="Gene3D" id="2.130.10.10">
    <property type="entry name" value="YVTN repeat-like/Quinoprotein amine dehydrogenase"/>
    <property type="match status" value="2"/>
</dbReference>
<dbReference type="PROSITE" id="PS50294">
    <property type="entry name" value="WD_REPEATS_REGION"/>
    <property type="match status" value="4"/>
</dbReference>
<dbReference type="SUPFAM" id="SSF50978">
    <property type="entry name" value="WD40 repeat-like"/>
    <property type="match status" value="1"/>
</dbReference>
<comment type="similarity">
    <text evidence="3">Belongs to the WD repeat AIP1 family.</text>
</comment>
<feature type="repeat" description="WD" evidence="4">
    <location>
        <begin position="54"/>
        <end position="86"/>
    </location>
</feature>
<feature type="repeat" description="WD" evidence="4">
    <location>
        <begin position="549"/>
        <end position="583"/>
    </location>
</feature>
<dbReference type="PRINTS" id="PR00320">
    <property type="entry name" value="GPROTEINBRPT"/>
</dbReference>
<feature type="repeat" description="WD" evidence="4">
    <location>
        <begin position="230"/>
        <end position="270"/>
    </location>
</feature>
<protein>
    <submittedName>
        <fullName evidence="5">Actin-interacting protein 1</fullName>
    </submittedName>
</protein>
<feature type="repeat" description="WD" evidence="4">
    <location>
        <begin position="506"/>
        <end position="540"/>
    </location>
</feature>
<evidence type="ECO:0000313" key="5">
    <source>
        <dbReference type="EMBL" id="CEP23528.1"/>
    </source>
</evidence>
<dbReference type="PANTHER" id="PTHR19856">
    <property type="entry name" value="WD-REPEATCONTAINING PROTEIN WDR1"/>
    <property type="match status" value="1"/>
</dbReference>
<dbReference type="GO" id="GO:0030042">
    <property type="term" value="P:actin filament depolymerization"/>
    <property type="evidence" value="ECO:0007669"/>
    <property type="project" value="TreeGrafter"/>
</dbReference>
<organism evidence="5 6">
    <name type="scientific">Cyberlindnera jadinii (strain ATCC 18201 / CBS 1600 / BCRC 20928 / JCM 3617 / NBRC 0987 / NRRL Y-1542)</name>
    <name type="common">Torula yeast</name>
    <name type="synonym">Candida utilis</name>
    <dbReference type="NCBI Taxonomy" id="983966"/>
    <lineage>
        <taxon>Eukaryota</taxon>
        <taxon>Fungi</taxon>
        <taxon>Dikarya</taxon>
        <taxon>Ascomycota</taxon>
        <taxon>Saccharomycotina</taxon>
        <taxon>Saccharomycetes</taxon>
        <taxon>Phaffomycetales</taxon>
        <taxon>Phaffomycetaceae</taxon>
        <taxon>Cyberlindnera</taxon>
    </lineage>
</organism>
<name>A0A0H5C6A6_CYBJN</name>
<dbReference type="SMART" id="SM00320">
    <property type="entry name" value="WD40"/>
    <property type="match status" value="9"/>
</dbReference>
<dbReference type="CDD" id="cd00200">
    <property type="entry name" value="WD40"/>
    <property type="match status" value="1"/>
</dbReference>
<dbReference type="Proteomes" id="UP000038830">
    <property type="component" value="Unassembled WGS sequence"/>
</dbReference>
<dbReference type="SUPFAM" id="SSF50998">
    <property type="entry name" value="Quinoprotein alcohol dehydrogenase-like"/>
    <property type="match status" value="1"/>
</dbReference>
<dbReference type="GO" id="GO:0051015">
    <property type="term" value="F:actin filament binding"/>
    <property type="evidence" value="ECO:0007669"/>
    <property type="project" value="TreeGrafter"/>
</dbReference>
<dbReference type="PROSITE" id="PS50082">
    <property type="entry name" value="WD_REPEATS_2"/>
    <property type="match status" value="6"/>
</dbReference>
<dbReference type="InterPro" id="IPR020472">
    <property type="entry name" value="WD40_PAC1"/>
</dbReference>
<gene>
    <name evidence="5" type="primary">AIP1</name>
    <name evidence="5" type="ORF">BN1211_4138</name>
</gene>
<dbReference type="PANTHER" id="PTHR19856:SF0">
    <property type="entry name" value="WD REPEAT-CONTAINING PROTEIN 1"/>
    <property type="match status" value="1"/>
</dbReference>
<dbReference type="AlphaFoldDB" id="A0A0H5C6A6"/>
<evidence type="ECO:0000256" key="1">
    <source>
        <dbReference type="ARBA" id="ARBA00022574"/>
    </source>
</evidence>
<evidence type="ECO:0000256" key="3">
    <source>
        <dbReference type="ARBA" id="ARBA00038366"/>
    </source>
</evidence>
<dbReference type="InterPro" id="IPR001680">
    <property type="entry name" value="WD40_rpt"/>
</dbReference>
<feature type="repeat" description="WD" evidence="4">
    <location>
        <begin position="186"/>
        <end position="227"/>
    </location>
</feature>
<dbReference type="GO" id="GO:0030864">
    <property type="term" value="C:cortical actin cytoskeleton"/>
    <property type="evidence" value="ECO:0007669"/>
    <property type="project" value="TreeGrafter"/>
</dbReference>
<keyword evidence="2" id="KW-0677">Repeat</keyword>
<dbReference type="InterPro" id="IPR015943">
    <property type="entry name" value="WD40/YVTN_repeat-like_dom_sf"/>
</dbReference>
<dbReference type="FunFam" id="2.130.10.10:FF:000167">
    <property type="entry name" value="Actin-interacting protein 1"/>
    <property type="match status" value="1"/>
</dbReference>
<dbReference type="FunFam" id="2.130.10.10:FF:000102">
    <property type="entry name" value="Actin-interacting protein 1"/>
    <property type="match status" value="1"/>
</dbReference>
<accession>A0A0H5C6A6</accession>
<evidence type="ECO:0000256" key="4">
    <source>
        <dbReference type="PROSITE-ProRule" id="PRU00221"/>
    </source>
</evidence>